<dbReference type="HOGENOM" id="CLU_1036361_0_0_1"/>
<evidence type="ECO:0000313" key="1">
    <source>
        <dbReference type="Ensembl" id="ENSCSAVP00000018602.1"/>
    </source>
</evidence>
<accession>H2ZLY6</accession>
<keyword evidence="2" id="KW-1185">Reference proteome</keyword>
<protein>
    <submittedName>
        <fullName evidence="1">Uncharacterized protein</fullName>
    </submittedName>
</protein>
<dbReference type="Proteomes" id="UP000007875">
    <property type="component" value="Unassembled WGS sequence"/>
</dbReference>
<reference evidence="2" key="1">
    <citation type="submission" date="2003-08" db="EMBL/GenBank/DDBJ databases">
        <authorList>
            <person name="Birren B."/>
            <person name="Nusbaum C."/>
            <person name="Abebe A."/>
            <person name="Abouelleil A."/>
            <person name="Adekoya E."/>
            <person name="Ait-zahra M."/>
            <person name="Allen N."/>
            <person name="Allen T."/>
            <person name="An P."/>
            <person name="Anderson M."/>
            <person name="Anderson S."/>
            <person name="Arachchi H."/>
            <person name="Armbruster J."/>
            <person name="Bachantsang P."/>
            <person name="Baldwin J."/>
            <person name="Barry A."/>
            <person name="Bayul T."/>
            <person name="Blitshsteyn B."/>
            <person name="Bloom T."/>
            <person name="Blye J."/>
            <person name="Boguslavskiy L."/>
            <person name="Borowsky M."/>
            <person name="Boukhgalter B."/>
            <person name="Brunache A."/>
            <person name="Butler J."/>
            <person name="Calixte N."/>
            <person name="Calvo S."/>
            <person name="Camarata J."/>
            <person name="Campo K."/>
            <person name="Chang J."/>
            <person name="Cheshatsang Y."/>
            <person name="Citroen M."/>
            <person name="Collymore A."/>
            <person name="Considine T."/>
            <person name="Cook A."/>
            <person name="Cooke P."/>
            <person name="Corum B."/>
            <person name="Cuomo C."/>
            <person name="David R."/>
            <person name="Dawoe T."/>
            <person name="Degray S."/>
            <person name="Dodge S."/>
            <person name="Dooley K."/>
            <person name="Dorje P."/>
            <person name="Dorjee K."/>
            <person name="Dorris L."/>
            <person name="Duffey N."/>
            <person name="Dupes A."/>
            <person name="Elkins T."/>
            <person name="Engels R."/>
            <person name="Erickson J."/>
            <person name="Farina A."/>
            <person name="Faro S."/>
            <person name="Ferreira P."/>
            <person name="Fischer H."/>
            <person name="Fitzgerald M."/>
            <person name="Foley K."/>
            <person name="Gage D."/>
            <person name="Galagan J."/>
            <person name="Gearin G."/>
            <person name="Gnerre S."/>
            <person name="Gnirke A."/>
            <person name="Goyette A."/>
            <person name="Graham J."/>
            <person name="Grandbois E."/>
            <person name="Gyaltsen K."/>
            <person name="Hafez N."/>
            <person name="Hagopian D."/>
            <person name="Hagos B."/>
            <person name="Hall J."/>
            <person name="Hatcher B."/>
            <person name="Heller A."/>
            <person name="Higgins H."/>
            <person name="Honan T."/>
            <person name="Horn A."/>
            <person name="Houde N."/>
            <person name="Hughes L."/>
            <person name="Hulme W."/>
            <person name="Husby E."/>
            <person name="Iliev I."/>
            <person name="Jaffe D."/>
            <person name="Jones C."/>
            <person name="Kamal M."/>
            <person name="Kamat A."/>
            <person name="Kamvysselis M."/>
            <person name="Karlsson E."/>
            <person name="Kells C."/>
            <person name="Kieu A."/>
            <person name="Kisner P."/>
            <person name="Kodira C."/>
            <person name="Kulbokas E."/>
            <person name="Labutti K."/>
            <person name="Lama D."/>
            <person name="Landers T."/>
            <person name="Leger J."/>
            <person name="Levine S."/>
            <person name="Lewis D."/>
            <person name="Lewis T."/>
            <person name="Lindblad-toh K."/>
            <person name="Liu X."/>
            <person name="Lokyitsang T."/>
            <person name="Lokyitsang Y."/>
            <person name="Lucien O."/>
            <person name="Lui A."/>
            <person name="Ma L.J."/>
            <person name="Mabbitt R."/>
            <person name="Macdonald J."/>
            <person name="Maclean C."/>
            <person name="Major J."/>
            <person name="Manning J."/>
            <person name="Marabella R."/>
            <person name="Maru K."/>
            <person name="Matthews C."/>
            <person name="Mauceli E."/>
            <person name="Mccarthy M."/>
            <person name="Mcdonough S."/>
            <person name="Mcghee T."/>
            <person name="Meldrim J."/>
            <person name="Meneus L."/>
            <person name="Mesirov J."/>
            <person name="Mihalev A."/>
            <person name="Mihova T."/>
            <person name="Mikkelsen T."/>
            <person name="Mlenga V."/>
            <person name="Moru K."/>
            <person name="Mozes J."/>
            <person name="Mulrain L."/>
            <person name="Munson G."/>
            <person name="Naylor J."/>
            <person name="Newes C."/>
            <person name="Nguyen C."/>
            <person name="Nguyen N."/>
            <person name="Nguyen T."/>
            <person name="Nicol R."/>
            <person name="Nielsen C."/>
            <person name="Nizzari M."/>
            <person name="Norbu C."/>
            <person name="Norbu N."/>
            <person name="O'donnell P."/>
            <person name="Okoawo O."/>
            <person name="O'leary S."/>
            <person name="Omotosho B."/>
            <person name="O'neill K."/>
            <person name="Osman S."/>
            <person name="Parker S."/>
            <person name="Perrin D."/>
            <person name="Phunkhang P."/>
            <person name="Piqani B."/>
            <person name="Purcell S."/>
            <person name="Rachupka T."/>
            <person name="Ramasamy U."/>
            <person name="Rameau R."/>
            <person name="Ray V."/>
            <person name="Raymond C."/>
            <person name="Retta R."/>
            <person name="Richardson S."/>
            <person name="Rise C."/>
            <person name="Rodriguez J."/>
            <person name="Rogers J."/>
            <person name="Rogov P."/>
            <person name="Rutman M."/>
            <person name="Schupbach R."/>
            <person name="Seaman C."/>
            <person name="Settipalli S."/>
            <person name="Sharpe T."/>
            <person name="Sheridan J."/>
            <person name="Sherpa N."/>
            <person name="Shi J."/>
            <person name="Smirnov S."/>
            <person name="Smith C."/>
            <person name="Sougnez C."/>
            <person name="Spencer B."/>
            <person name="Stalker J."/>
            <person name="Stange-thomann N."/>
            <person name="Stavropoulos S."/>
            <person name="Stetson K."/>
            <person name="Stone C."/>
            <person name="Stone S."/>
            <person name="Stubbs M."/>
            <person name="Talamas J."/>
            <person name="Tchuinga P."/>
            <person name="Tenzing P."/>
            <person name="Tesfaye S."/>
            <person name="Theodore J."/>
            <person name="Thoulutsang Y."/>
            <person name="Topham K."/>
            <person name="Towey S."/>
            <person name="Tsamla T."/>
            <person name="Tsomo N."/>
            <person name="Vallee D."/>
            <person name="Vassiliev H."/>
            <person name="Venkataraman V."/>
            <person name="Vinson J."/>
            <person name="Vo A."/>
            <person name="Wade C."/>
            <person name="Wang S."/>
            <person name="Wangchuk T."/>
            <person name="Wangdi T."/>
            <person name="Whittaker C."/>
            <person name="Wilkinson J."/>
            <person name="Wu Y."/>
            <person name="Wyman D."/>
            <person name="Yadav S."/>
            <person name="Yang S."/>
            <person name="Yang X."/>
            <person name="Yeager S."/>
            <person name="Yee E."/>
            <person name="Young G."/>
            <person name="Zainoun J."/>
            <person name="Zembeck L."/>
            <person name="Zimmer A."/>
            <person name="Zody M."/>
            <person name="Lander E."/>
        </authorList>
    </citation>
    <scope>NUCLEOTIDE SEQUENCE [LARGE SCALE GENOMIC DNA]</scope>
</reference>
<dbReference type="InParanoid" id="H2ZLY6"/>
<proteinExistence type="predicted"/>
<sequence length="269" mass="29723">MEQFQYQFKQYAKSGYAANDDYIISSKLTPSYSKPGSLAVDLTQNFNEIYAVITGSSVEVKTFVYAPNTEQVKDATTPYSPLYGNPLELEKIDLSNIDPDTQFSEQSLALLSLRKAKKILSRVTYSITNKIENSDFLPLAVLCDGANNNAGLYFVIISTKNTPEGITEAFKTETISSCGPFPKDKWKKGEKGENEAFLSDILLNLPSQLHTFNSGGEAPRGKLAMQIFSRYELFGESDAIIKSIDENLSVSHASVDVFSNEVTEVLQTS</sequence>
<reference evidence="1" key="3">
    <citation type="submission" date="2025-09" db="UniProtKB">
        <authorList>
            <consortium name="Ensembl"/>
        </authorList>
    </citation>
    <scope>IDENTIFICATION</scope>
</reference>
<organism evidence="1 2">
    <name type="scientific">Ciona savignyi</name>
    <name type="common">Pacific transparent sea squirt</name>
    <dbReference type="NCBI Taxonomy" id="51511"/>
    <lineage>
        <taxon>Eukaryota</taxon>
        <taxon>Metazoa</taxon>
        <taxon>Chordata</taxon>
        <taxon>Tunicata</taxon>
        <taxon>Ascidiacea</taxon>
        <taxon>Phlebobranchia</taxon>
        <taxon>Cionidae</taxon>
        <taxon>Ciona</taxon>
    </lineage>
</organism>
<name>H2ZLY6_CIOSA</name>
<reference evidence="1" key="2">
    <citation type="submission" date="2025-08" db="UniProtKB">
        <authorList>
            <consortium name="Ensembl"/>
        </authorList>
    </citation>
    <scope>IDENTIFICATION</scope>
</reference>
<dbReference type="Ensembl" id="ENSCSAVT00000018804.1">
    <property type="protein sequence ID" value="ENSCSAVP00000018602.1"/>
    <property type="gene ID" value="ENSCSAVG00000010932.1"/>
</dbReference>
<evidence type="ECO:0000313" key="2">
    <source>
        <dbReference type="Proteomes" id="UP000007875"/>
    </source>
</evidence>
<dbReference type="AlphaFoldDB" id="H2ZLY6"/>